<evidence type="ECO:0000256" key="2">
    <source>
        <dbReference type="ARBA" id="ARBA00022692"/>
    </source>
</evidence>
<gene>
    <name evidence="6" type="ORF">EIK79_07775</name>
</gene>
<dbReference type="InterPro" id="IPR000537">
    <property type="entry name" value="UbiA_prenyltransferase"/>
</dbReference>
<evidence type="ECO:0000313" key="6">
    <source>
        <dbReference type="EMBL" id="RRJ31287.1"/>
    </source>
</evidence>
<feature type="transmembrane region" description="Helical" evidence="5">
    <location>
        <begin position="21"/>
        <end position="40"/>
    </location>
</feature>
<dbReference type="RefSeq" id="WP_124954561.1">
    <property type="nucleotide sequence ID" value="NZ_RRCH01000015.1"/>
</dbReference>
<organism evidence="6 7">
    <name type="scientific">Halocatena pleomorpha</name>
    <dbReference type="NCBI Taxonomy" id="1785090"/>
    <lineage>
        <taxon>Archaea</taxon>
        <taxon>Methanobacteriati</taxon>
        <taxon>Methanobacteriota</taxon>
        <taxon>Stenosarchaea group</taxon>
        <taxon>Halobacteria</taxon>
        <taxon>Halobacteriales</taxon>
        <taxon>Natronomonadaceae</taxon>
        <taxon>Halocatena</taxon>
    </lineage>
</organism>
<evidence type="ECO:0000256" key="1">
    <source>
        <dbReference type="ARBA" id="ARBA00004651"/>
    </source>
</evidence>
<keyword evidence="7" id="KW-1185">Reference proteome</keyword>
<protein>
    <submittedName>
        <fullName evidence="6">Ubiquinone biosynthesis protein UbiA</fullName>
    </submittedName>
</protein>
<sequence>MGVTRHGSGASATLRALGSQIHPVFMLPAVAASAFGAVLASELTPWIAVLHGGIVFCELYTAHVKDGYVDFYLRGEDESHPLTAWGCRLALWGASTLVFIGLAVLATVVDSVAALLALPGWLIAYFHAPQLDTHPVSATVGYPLGISTTILGGYYAQAAALSATPIVYAIVFLVVLSGIKIIDDATDYEYDRSIDKRTVAVVVGHARARRLATVLMALGLAIVIGGSVLTPIVPPSSAVAVFVFAGIAWVAHQRHAELATMILIRGTYVFLALLVAAVWFQPLR</sequence>
<evidence type="ECO:0000256" key="3">
    <source>
        <dbReference type="ARBA" id="ARBA00022989"/>
    </source>
</evidence>
<feature type="transmembrane region" description="Helical" evidence="5">
    <location>
        <begin position="258"/>
        <end position="280"/>
    </location>
</feature>
<feature type="transmembrane region" description="Helical" evidence="5">
    <location>
        <begin position="163"/>
        <end position="182"/>
    </location>
</feature>
<evidence type="ECO:0000313" key="7">
    <source>
        <dbReference type="Proteomes" id="UP000282322"/>
    </source>
</evidence>
<dbReference type="OrthoDB" id="203443at2157"/>
<name>A0A3P3RCQ4_9EURY</name>
<dbReference type="Proteomes" id="UP000282322">
    <property type="component" value="Unassembled WGS sequence"/>
</dbReference>
<feature type="transmembrane region" description="Helical" evidence="5">
    <location>
        <begin position="46"/>
        <end position="64"/>
    </location>
</feature>
<dbReference type="GO" id="GO:0016765">
    <property type="term" value="F:transferase activity, transferring alkyl or aryl (other than methyl) groups"/>
    <property type="evidence" value="ECO:0007669"/>
    <property type="project" value="InterPro"/>
</dbReference>
<evidence type="ECO:0000256" key="4">
    <source>
        <dbReference type="ARBA" id="ARBA00023136"/>
    </source>
</evidence>
<evidence type="ECO:0000256" key="5">
    <source>
        <dbReference type="SAM" id="Phobius"/>
    </source>
</evidence>
<feature type="transmembrane region" description="Helical" evidence="5">
    <location>
        <begin position="211"/>
        <end position="229"/>
    </location>
</feature>
<comment type="caution">
    <text evidence="6">The sequence shown here is derived from an EMBL/GenBank/DDBJ whole genome shotgun (WGS) entry which is preliminary data.</text>
</comment>
<dbReference type="AlphaFoldDB" id="A0A3P3RCQ4"/>
<dbReference type="Pfam" id="PF01040">
    <property type="entry name" value="UbiA"/>
    <property type="match status" value="1"/>
</dbReference>
<dbReference type="GO" id="GO:0005886">
    <property type="term" value="C:plasma membrane"/>
    <property type="evidence" value="ECO:0007669"/>
    <property type="project" value="UniProtKB-SubCell"/>
</dbReference>
<keyword evidence="3 5" id="KW-1133">Transmembrane helix</keyword>
<keyword evidence="6" id="KW-0830">Ubiquinone</keyword>
<dbReference type="EMBL" id="RRCH01000015">
    <property type="protein sequence ID" value="RRJ31287.1"/>
    <property type="molecule type" value="Genomic_DNA"/>
</dbReference>
<dbReference type="CDD" id="cd13956">
    <property type="entry name" value="PT_UbiA"/>
    <property type="match status" value="1"/>
</dbReference>
<accession>A0A3P3RCQ4</accession>
<keyword evidence="4 5" id="KW-0472">Membrane</keyword>
<reference evidence="6 7" key="1">
    <citation type="submission" date="2018-11" db="EMBL/GenBank/DDBJ databases">
        <title>Taxonoimc description of Halomarina strain SPP-AMP-1.</title>
        <authorList>
            <person name="Pal Y."/>
            <person name="Srinivasana K."/>
            <person name="Verma A."/>
            <person name="Kumar P."/>
        </authorList>
    </citation>
    <scope>NUCLEOTIDE SEQUENCE [LARGE SCALE GENOMIC DNA]</scope>
    <source>
        <strain evidence="6 7">SPP-AMP-1</strain>
    </source>
</reference>
<keyword evidence="2 5" id="KW-0812">Transmembrane</keyword>
<proteinExistence type="predicted"/>
<comment type="subcellular location">
    <subcellularLocation>
        <location evidence="1">Cell membrane</location>
        <topology evidence="1">Multi-pass membrane protein</topology>
    </subcellularLocation>
</comment>